<dbReference type="AlphaFoldDB" id="A0A4Y1ZVT7"/>
<dbReference type="Proteomes" id="UP000499080">
    <property type="component" value="Unassembled WGS sequence"/>
</dbReference>
<evidence type="ECO:0000313" key="1">
    <source>
        <dbReference type="EMBL" id="GBL69323.1"/>
    </source>
</evidence>
<keyword evidence="2" id="KW-1185">Reference proteome</keyword>
<evidence type="ECO:0000313" key="2">
    <source>
        <dbReference type="Proteomes" id="UP000499080"/>
    </source>
</evidence>
<feature type="non-terminal residue" evidence="1">
    <location>
        <position position="1"/>
    </location>
</feature>
<organism evidence="1 2">
    <name type="scientific">Araneus ventricosus</name>
    <name type="common">Orbweaver spider</name>
    <name type="synonym">Epeira ventricosa</name>
    <dbReference type="NCBI Taxonomy" id="182803"/>
    <lineage>
        <taxon>Eukaryota</taxon>
        <taxon>Metazoa</taxon>
        <taxon>Ecdysozoa</taxon>
        <taxon>Arthropoda</taxon>
        <taxon>Chelicerata</taxon>
        <taxon>Arachnida</taxon>
        <taxon>Araneae</taxon>
        <taxon>Araneomorphae</taxon>
        <taxon>Entelegynae</taxon>
        <taxon>Araneoidea</taxon>
        <taxon>Araneidae</taxon>
        <taxon>Araneus</taxon>
    </lineage>
</organism>
<sequence>FSCDGSLSFIRESLNQTSIDPSTSCTHPQVRKQLKVLRTQLDPDHGSVCLIPEGALFAETRLATLHAVDVPVTDACHLL</sequence>
<name>A0A4Y1ZVT7_ARAVE</name>
<comment type="caution">
    <text evidence="1">The sequence shown here is derived from an EMBL/GenBank/DDBJ whole genome shotgun (WGS) entry which is preliminary data.</text>
</comment>
<dbReference type="EMBL" id="BGPR01078222">
    <property type="protein sequence ID" value="GBL69323.1"/>
    <property type="molecule type" value="Genomic_DNA"/>
</dbReference>
<proteinExistence type="predicted"/>
<reference evidence="1 2" key="1">
    <citation type="journal article" date="2019" name="Sci. Rep.">
        <title>Orb-weaving spider Araneus ventricosus genome elucidates the spidroin gene catalogue.</title>
        <authorList>
            <person name="Kono N."/>
            <person name="Nakamura H."/>
            <person name="Ohtoshi R."/>
            <person name="Moran D.A.P."/>
            <person name="Shinohara A."/>
            <person name="Yoshida Y."/>
            <person name="Fujiwara M."/>
            <person name="Mori M."/>
            <person name="Tomita M."/>
            <person name="Arakawa K."/>
        </authorList>
    </citation>
    <scope>NUCLEOTIDE SEQUENCE [LARGE SCALE GENOMIC DNA]</scope>
</reference>
<gene>
    <name evidence="1" type="ORF">AVEN_72642_1</name>
</gene>
<protein>
    <submittedName>
        <fullName evidence="1">Uncharacterized protein</fullName>
    </submittedName>
</protein>
<accession>A0A4Y1ZVT7</accession>